<dbReference type="GO" id="GO:0005737">
    <property type="term" value="C:cytoplasm"/>
    <property type="evidence" value="ECO:0007669"/>
    <property type="project" value="TreeGrafter"/>
</dbReference>
<dbReference type="AlphaFoldDB" id="A0A532V3W6"/>
<dbReference type="InterPro" id="IPR008147">
    <property type="entry name" value="Gln_synt_N"/>
</dbReference>
<dbReference type="SUPFAM" id="SSF54368">
    <property type="entry name" value="Glutamine synthetase, N-terminal domain"/>
    <property type="match status" value="1"/>
</dbReference>
<gene>
    <name evidence="12" type="primary">glnA</name>
    <name evidence="12" type="ORF">CEE37_03170</name>
</gene>
<evidence type="ECO:0000259" key="10">
    <source>
        <dbReference type="PROSITE" id="PS51986"/>
    </source>
</evidence>
<keyword evidence="2 12" id="KW-0436">Ligase</keyword>
<dbReference type="InterPro" id="IPR036651">
    <property type="entry name" value="Gln_synt_N_sf"/>
</dbReference>
<dbReference type="GO" id="GO:0016020">
    <property type="term" value="C:membrane"/>
    <property type="evidence" value="ECO:0007669"/>
    <property type="project" value="TreeGrafter"/>
</dbReference>
<evidence type="ECO:0000256" key="1">
    <source>
        <dbReference type="ARBA" id="ARBA00009897"/>
    </source>
</evidence>
<keyword evidence="4 6" id="KW-0067">ATP-binding</keyword>
<dbReference type="EMBL" id="NJBN01000002">
    <property type="protein sequence ID" value="TKJ41901.1"/>
    <property type="molecule type" value="Genomic_DNA"/>
</dbReference>
<feature type="binding site" evidence="7">
    <location>
        <position position="221"/>
    </location>
    <ligand>
        <name>Mg(2+)</name>
        <dbReference type="ChEBI" id="CHEBI:18420"/>
        <label>1</label>
    </ligand>
</feature>
<feature type="domain" description="GS catalytic" evidence="11">
    <location>
        <begin position="106"/>
        <end position="477"/>
    </location>
</feature>
<organism evidence="12 13">
    <name type="scientific">candidate division LCP-89 bacterium B3_LCP</name>
    <dbReference type="NCBI Taxonomy" id="2012998"/>
    <lineage>
        <taxon>Bacteria</taxon>
        <taxon>Pseudomonadati</taxon>
        <taxon>Bacteria division LCP-89</taxon>
    </lineage>
</organism>
<evidence type="ECO:0000259" key="11">
    <source>
        <dbReference type="PROSITE" id="PS51987"/>
    </source>
</evidence>
<protein>
    <submittedName>
        <fullName evidence="12">Type I glutamate--ammonia ligase</fullName>
    </submittedName>
</protein>
<evidence type="ECO:0000256" key="9">
    <source>
        <dbReference type="RuleBase" id="RU000384"/>
    </source>
</evidence>
<dbReference type="Pfam" id="PF03951">
    <property type="entry name" value="Gln-synt_N"/>
    <property type="match status" value="1"/>
</dbReference>
<feature type="binding site" evidence="7">
    <location>
        <position position="213"/>
    </location>
    <ligand>
        <name>Mg(2+)</name>
        <dbReference type="ChEBI" id="CHEBI:18420"/>
        <label>1</label>
    </ligand>
</feature>
<feature type="binding site" evidence="5">
    <location>
        <position position="362"/>
    </location>
    <ligand>
        <name>L-glutamate</name>
        <dbReference type="ChEBI" id="CHEBI:29985"/>
    </ligand>
</feature>
<feature type="binding site" evidence="7">
    <location>
        <position position="270"/>
    </location>
    <ligand>
        <name>Mg(2+)</name>
        <dbReference type="ChEBI" id="CHEBI:18420"/>
        <label>1</label>
    </ligand>
</feature>
<dbReference type="GO" id="GO:0006542">
    <property type="term" value="P:glutamine biosynthetic process"/>
    <property type="evidence" value="ECO:0007669"/>
    <property type="project" value="InterPro"/>
</dbReference>
<feature type="binding site" evidence="6">
    <location>
        <position position="341"/>
    </location>
    <ligand>
        <name>ATP</name>
        <dbReference type="ChEBI" id="CHEBI:30616"/>
    </ligand>
</feature>
<dbReference type="GO" id="GO:0004356">
    <property type="term" value="F:glutamine synthetase activity"/>
    <property type="evidence" value="ECO:0007669"/>
    <property type="project" value="InterPro"/>
</dbReference>
<dbReference type="PANTHER" id="PTHR43407:SF1">
    <property type="entry name" value="LENGSIN"/>
    <property type="match status" value="1"/>
</dbReference>
<dbReference type="Proteomes" id="UP000319619">
    <property type="component" value="Unassembled WGS sequence"/>
</dbReference>
<dbReference type="Gene3D" id="3.10.20.70">
    <property type="entry name" value="Glutamine synthetase, N-terminal domain"/>
    <property type="match status" value="1"/>
</dbReference>
<evidence type="ECO:0000256" key="6">
    <source>
        <dbReference type="PIRSR" id="PIRSR604809-2"/>
    </source>
</evidence>
<evidence type="ECO:0000256" key="7">
    <source>
        <dbReference type="PIRSR" id="PIRSR604809-3"/>
    </source>
</evidence>
<dbReference type="InterPro" id="IPR008146">
    <property type="entry name" value="Gln_synth_cat_dom"/>
</dbReference>
<name>A0A532V3W6_UNCL8</name>
<evidence type="ECO:0000256" key="8">
    <source>
        <dbReference type="PROSITE-ProRule" id="PRU01330"/>
    </source>
</evidence>
<feature type="binding site" evidence="5">
    <location>
        <position position="341"/>
    </location>
    <ligand>
        <name>L-glutamate</name>
        <dbReference type="ChEBI" id="CHEBI:29985"/>
    </ligand>
</feature>
<evidence type="ECO:0000313" key="12">
    <source>
        <dbReference type="EMBL" id="TKJ41901.1"/>
    </source>
</evidence>
<comment type="caution">
    <text evidence="12">The sequence shown here is derived from an EMBL/GenBank/DDBJ whole genome shotgun (WGS) entry which is preliminary data.</text>
</comment>
<dbReference type="PANTHER" id="PTHR43407">
    <property type="entry name" value="GLUTAMINE SYNTHETASE"/>
    <property type="match status" value="1"/>
</dbReference>
<dbReference type="InterPro" id="IPR014746">
    <property type="entry name" value="Gln_synth/guanido_kin_cat_dom"/>
</dbReference>
<dbReference type="PROSITE" id="PS51986">
    <property type="entry name" value="GS_BETA_GRASP"/>
    <property type="match status" value="1"/>
</dbReference>
<dbReference type="SMART" id="SM01230">
    <property type="entry name" value="Gln-synt_C"/>
    <property type="match status" value="1"/>
</dbReference>
<reference evidence="12 13" key="1">
    <citation type="submission" date="2017-06" db="EMBL/GenBank/DDBJ databases">
        <title>Novel microbial phyla capable of carbon fixation and sulfur reduction in deep-sea sediments.</title>
        <authorList>
            <person name="Huang J."/>
            <person name="Baker B."/>
            <person name="Wang Y."/>
        </authorList>
    </citation>
    <scope>NUCLEOTIDE SEQUENCE [LARGE SCALE GENOMIC DNA]</scope>
    <source>
        <strain evidence="12">B3_LCP</strain>
    </source>
</reference>
<dbReference type="SUPFAM" id="SSF55931">
    <property type="entry name" value="Glutamine synthetase/guanido kinase"/>
    <property type="match status" value="1"/>
</dbReference>
<evidence type="ECO:0000256" key="3">
    <source>
        <dbReference type="ARBA" id="ARBA00022741"/>
    </source>
</evidence>
<feature type="binding site" evidence="7">
    <location>
        <position position="131"/>
    </location>
    <ligand>
        <name>Mg(2+)</name>
        <dbReference type="ChEBI" id="CHEBI:18420"/>
        <label>1</label>
    </ligand>
</feature>
<feature type="domain" description="GS beta-grasp" evidence="10">
    <location>
        <begin position="14"/>
        <end position="98"/>
    </location>
</feature>
<proteinExistence type="inferred from homology"/>
<dbReference type="GO" id="GO:0019740">
    <property type="term" value="P:nitrogen utilization"/>
    <property type="evidence" value="ECO:0007669"/>
    <property type="project" value="TreeGrafter"/>
</dbReference>
<evidence type="ECO:0000256" key="5">
    <source>
        <dbReference type="PIRSR" id="PIRSR604809-1"/>
    </source>
</evidence>
<dbReference type="GO" id="GO:0046872">
    <property type="term" value="F:metal ion binding"/>
    <property type="evidence" value="ECO:0007669"/>
    <property type="project" value="UniProtKB-KW"/>
</dbReference>
<dbReference type="Gene3D" id="3.30.590.10">
    <property type="entry name" value="Glutamine synthetase/guanido kinase, catalytic domain"/>
    <property type="match status" value="1"/>
</dbReference>
<keyword evidence="7" id="KW-0460">Magnesium</keyword>
<dbReference type="PROSITE" id="PS51987">
    <property type="entry name" value="GS_CATALYTIC"/>
    <property type="match status" value="1"/>
</dbReference>
<feature type="binding site" evidence="5">
    <location>
        <position position="323"/>
    </location>
    <ligand>
        <name>L-glutamate</name>
        <dbReference type="ChEBI" id="CHEBI:29985"/>
    </ligand>
</feature>
<accession>A0A532V3W6</accession>
<sequence>MKTIEDIERFIAERSVVMVDLKFSNLFGGWHHISLPASHATAQVLEKGIGFDSSSTPGYKSVEAGDMVLMPDPETAFLDPFWEVPTLSFLCNICEADTKEQFHRDPRVIARRAEDYLISTGIADRSLWGPEFEFYVFDSVMYRDEANSSAYRLEAGESFWNSHDDLDPGLGHAVPRGGAYHVIPPQDRYYNLRGEITQLLEAAGVEVHYHHHEAGCPSQQEIEVVLGSLTRMSDVTQMIKYFIKNTAKKHGQTATFMPKPMHQQAGSGMHFHQHLFKGDEPLFYDAKGYGGLSDLALSYLAGILLHGPALMALTNPSTNSFKRLVPGYEAPVNLFFSLANRSAAIRIPKYTQAPPDKRIEFRPPDGTCNPYLAMSAMLLAGIDGIKKNLNPTDLGFGPYDQNLFAPENTELRRSIKNLPASLDEALVALEEDHDFLLEGDVFLEDVITTWVEFKMKQEYLEVRNRPHPYEIALYYNC</sequence>
<dbReference type="GO" id="GO:0005524">
    <property type="term" value="F:ATP binding"/>
    <property type="evidence" value="ECO:0007669"/>
    <property type="project" value="UniProtKB-KW"/>
</dbReference>
<keyword evidence="3 6" id="KW-0547">Nucleotide-binding</keyword>
<evidence type="ECO:0000256" key="2">
    <source>
        <dbReference type="ARBA" id="ARBA00022598"/>
    </source>
</evidence>
<evidence type="ECO:0000256" key="4">
    <source>
        <dbReference type="ARBA" id="ARBA00022840"/>
    </source>
</evidence>
<feature type="binding site" evidence="7">
    <location>
        <position position="133"/>
    </location>
    <ligand>
        <name>Mg(2+)</name>
        <dbReference type="ChEBI" id="CHEBI:18420"/>
        <label>1</label>
    </ligand>
</feature>
<dbReference type="NCBIfam" id="TIGR00653">
    <property type="entry name" value="GlnA"/>
    <property type="match status" value="1"/>
</dbReference>
<feature type="binding site" evidence="7">
    <location>
        <position position="360"/>
    </location>
    <ligand>
        <name>Mg(2+)</name>
        <dbReference type="ChEBI" id="CHEBI:18420"/>
        <label>1</label>
    </ligand>
</feature>
<comment type="similarity">
    <text evidence="1 8 9">Belongs to the glutamine synthetase family.</text>
</comment>
<dbReference type="InterPro" id="IPR004809">
    <property type="entry name" value="Gln_synth_I"/>
</dbReference>
<feature type="binding site" evidence="5">
    <location>
        <position position="329"/>
    </location>
    <ligand>
        <name>L-glutamate</name>
        <dbReference type="ChEBI" id="CHEBI:29985"/>
    </ligand>
</feature>
<keyword evidence="7" id="KW-0479">Metal-binding</keyword>
<evidence type="ECO:0000313" key="13">
    <source>
        <dbReference type="Proteomes" id="UP000319619"/>
    </source>
</evidence>
<comment type="cofactor">
    <cofactor evidence="7">
        <name>Mg(2+)</name>
        <dbReference type="ChEBI" id="CHEBI:18420"/>
    </cofactor>
    <text evidence="7">Binds 2 Mg(2+) ions per subunit.</text>
</comment>
<dbReference type="Pfam" id="PF00120">
    <property type="entry name" value="Gln-synt_C"/>
    <property type="match status" value="1"/>
</dbReference>